<name>A0A0A8Y889_ARUDO</name>
<protein>
    <submittedName>
        <fullName evidence="1">Uncharacterized protein</fullName>
    </submittedName>
</protein>
<reference evidence="1" key="2">
    <citation type="journal article" date="2015" name="Data Brief">
        <title>Shoot transcriptome of the giant reed, Arundo donax.</title>
        <authorList>
            <person name="Barrero R.A."/>
            <person name="Guerrero F.D."/>
            <person name="Moolhuijzen P."/>
            <person name="Goolsby J.A."/>
            <person name="Tidwell J."/>
            <person name="Bellgard S.E."/>
            <person name="Bellgard M.I."/>
        </authorList>
    </citation>
    <scope>NUCLEOTIDE SEQUENCE</scope>
    <source>
        <tissue evidence="1">Shoot tissue taken approximately 20 cm above the soil surface</tissue>
    </source>
</reference>
<sequence length="45" mass="5033">MIRHPKIHYSIEPGGDAEILATSGMHFIYAILHPSFQLIPKGPFT</sequence>
<dbReference type="EMBL" id="GBRH01276465">
    <property type="protein sequence ID" value="JAD21430.1"/>
    <property type="molecule type" value="Transcribed_RNA"/>
</dbReference>
<dbReference type="AlphaFoldDB" id="A0A0A8Y889"/>
<proteinExistence type="predicted"/>
<organism evidence="1">
    <name type="scientific">Arundo donax</name>
    <name type="common">Giant reed</name>
    <name type="synonym">Donax arundinaceus</name>
    <dbReference type="NCBI Taxonomy" id="35708"/>
    <lineage>
        <taxon>Eukaryota</taxon>
        <taxon>Viridiplantae</taxon>
        <taxon>Streptophyta</taxon>
        <taxon>Embryophyta</taxon>
        <taxon>Tracheophyta</taxon>
        <taxon>Spermatophyta</taxon>
        <taxon>Magnoliopsida</taxon>
        <taxon>Liliopsida</taxon>
        <taxon>Poales</taxon>
        <taxon>Poaceae</taxon>
        <taxon>PACMAD clade</taxon>
        <taxon>Arundinoideae</taxon>
        <taxon>Arundineae</taxon>
        <taxon>Arundo</taxon>
    </lineage>
</organism>
<accession>A0A0A8Y889</accession>
<evidence type="ECO:0000313" key="1">
    <source>
        <dbReference type="EMBL" id="JAD21430.1"/>
    </source>
</evidence>
<reference evidence="1" key="1">
    <citation type="submission" date="2014-09" db="EMBL/GenBank/DDBJ databases">
        <authorList>
            <person name="Magalhaes I.L.F."/>
            <person name="Oliveira U."/>
            <person name="Santos F.R."/>
            <person name="Vidigal T.H.D.A."/>
            <person name="Brescovit A.D."/>
            <person name="Santos A.J."/>
        </authorList>
    </citation>
    <scope>NUCLEOTIDE SEQUENCE</scope>
    <source>
        <tissue evidence="1">Shoot tissue taken approximately 20 cm above the soil surface</tissue>
    </source>
</reference>